<evidence type="ECO:0000259" key="10">
    <source>
        <dbReference type="Pfam" id="PF18565"/>
    </source>
</evidence>
<dbReference type="InterPro" id="IPR017853">
    <property type="entry name" value="GH"/>
</dbReference>
<feature type="domain" description="DUF4982" evidence="9">
    <location>
        <begin position="691"/>
        <end position="748"/>
    </location>
</feature>
<dbReference type="Pfam" id="PF02836">
    <property type="entry name" value="Glyco_hydro_2_C"/>
    <property type="match status" value="1"/>
</dbReference>
<evidence type="ECO:0000259" key="6">
    <source>
        <dbReference type="Pfam" id="PF00703"/>
    </source>
</evidence>
<dbReference type="Pfam" id="PF02837">
    <property type="entry name" value="Glyco_hydro_2_N"/>
    <property type="match status" value="1"/>
</dbReference>
<keyword evidence="12" id="KW-1185">Reference proteome</keyword>
<name>A0A2T2NE21_CORCC</name>
<proteinExistence type="inferred from homology"/>
<evidence type="ECO:0000256" key="5">
    <source>
        <dbReference type="SAM" id="SignalP"/>
    </source>
</evidence>
<evidence type="ECO:0000259" key="7">
    <source>
        <dbReference type="Pfam" id="PF02836"/>
    </source>
</evidence>
<dbReference type="InterPro" id="IPR006102">
    <property type="entry name" value="Ig-like_GH2"/>
</dbReference>
<reference evidence="11 12" key="1">
    <citation type="journal article" date="2018" name="Front. Microbiol.">
        <title>Genome-Wide Analysis of Corynespora cassiicola Leaf Fall Disease Putative Effectors.</title>
        <authorList>
            <person name="Lopez D."/>
            <person name="Ribeiro S."/>
            <person name="Label P."/>
            <person name="Fumanal B."/>
            <person name="Venisse J.S."/>
            <person name="Kohler A."/>
            <person name="de Oliveira R.R."/>
            <person name="Labutti K."/>
            <person name="Lipzen A."/>
            <person name="Lail K."/>
            <person name="Bauer D."/>
            <person name="Ohm R.A."/>
            <person name="Barry K.W."/>
            <person name="Spatafora J."/>
            <person name="Grigoriev I.V."/>
            <person name="Martin F.M."/>
            <person name="Pujade-Renaud V."/>
        </authorList>
    </citation>
    <scope>NUCLEOTIDE SEQUENCE [LARGE SCALE GENOMIC DNA]</scope>
    <source>
        <strain evidence="11 12">Philippines</strain>
    </source>
</reference>
<dbReference type="Gene3D" id="3.20.20.80">
    <property type="entry name" value="Glycosidases"/>
    <property type="match status" value="1"/>
</dbReference>
<dbReference type="InterPro" id="IPR008979">
    <property type="entry name" value="Galactose-bd-like_sf"/>
</dbReference>
<feature type="chain" id="PRO_5015659411" evidence="5">
    <location>
        <begin position="32"/>
        <end position="866"/>
    </location>
</feature>
<dbReference type="InterPro" id="IPR006101">
    <property type="entry name" value="Glyco_hydro_2"/>
</dbReference>
<accession>A0A2T2NE21</accession>
<dbReference type="PANTHER" id="PTHR42732">
    <property type="entry name" value="BETA-GALACTOSIDASE"/>
    <property type="match status" value="1"/>
</dbReference>
<keyword evidence="5" id="KW-0732">Signal</keyword>
<dbReference type="InterPro" id="IPR006103">
    <property type="entry name" value="Glyco_hydro_2_cat"/>
</dbReference>
<dbReference type="GO" id="GO:0005975">
    <property type="term" value="P:carbohydrate metabolic process"/>
    <property type="evidence" value="ECO:0007669"/>
    <property type="project" value="InterPro"/>
</dbReference>
<dbReference type="SUPFAM" id="SSF49303">
    <property type="entry name" value="beta-Galactosidase/glucuronidase domain"/>
    <property type="match status" value="1"/>
</dbReference>
<feature type="domain" description="Glycoside hydrolase family 2 immunoglobulin-like beta-sandwich" evidence="6">
    <location>
        <begin position="237"/>
        <end position="351"/>
    </location>
</feature>
<dbReference type="AlphaFoldDB" id="A0A2T2NE21"/>
<dbReference type="InterPro" id="IPR036156">
    <property type="entry name" value="Beta-gal/glucu_dom_sf"/>
</dbReference>
<sequence length="866" mass="94420">MSPVGSMSSNPVRSLLVGLFMAANLGTLASARERISINSEWKFERFTENPDALSYDALKQWILPAANDFIVDGTQHERPSAAAPGANVTFVQDGFDDSTWETVNLPHDWAISGTFDAPGVGGGMGRLPSNGIGWYRRELSIPEEDIKSGKQLYLDVDGAMSYAAVWLNGNLVGGWPYGYASFRLDLTPYANAGDNLLAIRLDNALENSRWYPGAGIYRNVWLVKTEPVHVGHWGTHVTTPTVSGSSATVNIVVDVENSKNSSETIEVSTEIFELDSASGKARGAAVASFPKTTVTVGGRSKQSVEESATVSNPALWGPPPTQKPNRYVAVTTLSSNGSKAIDTYESPFGIRTLEYSGDGFLINGEKVYVKGTCNHHDLGSLGAAFNYRAQERQVEILQEMGTNALRTSHNVPAPEFLEIADRLGMLVMDEIFDTWNRAKTTNDFHLIFPDWHEPDLRAFVRRDRNHPSIISWSIGNELWEQSDAEGGQTGGALQTIAHEEDPTRQVTVGKNNAGPGTPLTDVIDIIGLNYQGEGKGNSWFSTFPGFHSRYPNKMIWSTESASTVSSRGVYIFPVTSNKSAVVGGPDAGGDPVNRHVSAYELYSPSWAASPDKVFEQQDRHPYVAGEFVWTGWDYIGEPTPYDESRSSYFGIIDLAGFKKDRFYLYQSRWRSELPVAHILPHWTWPDRVNLTTPVHVFTSGDEAELFVNGKSAGRKTKGEFDYRLRWDNVTYQPGEVRVVAYKNGEEWATDSKRTVGDAAKLNITADRTSIAGDGADLSFVSIAVVDEKGDVVPEANNKVTFEVEGPGEIVSTDNGDPTDTNPFPSKSRNAFSGLALAIVRATGPGEIVVKATADGLVGADVAVQAS</sequence>
<keyword evidence="2 11" id="KW-0378">Hydrolase</keyword>
<dbReference type="InterPro" id="IPR032311">
    <property type="entry name" value="DUF4982"/>
</dbReference>
<evidence type="ECO:0000256" key="1">
    <source>
        <dbReference type="ARBA" id="ARBA00007401"/>
    </source>
</evidence>
<feature type="domain" description="Glycosyl hydrolases family 2 sugar binding" evidence="8">
    <location>
        <begin position="129"/>
        <end position="225"/>
    </location>
</feature>
<dbReference type="SUPFAM" id="SSF49785">
    <property type="entry name" value="Galactose-binding domain-like"/>
    <property type="match status" value="1"/>
</dbReference>
<dbReference type="Pfam" id="PF18565">
    <property type="entry name" value="Glyco_hydro2_C5"/>
    <property type="match status" value="1"/>
</dbReference>
<dbReference type="Gene3D" id="2.60.40.10">
    <property type="entry name" value="Immunoglobulins"/>
    <property type="match status" value="3"/>
</dbReference>
<dbReference type="Gene3D" id="2.60.120.260">
    <property type="entry name" value="Galactose-binding domain-like"/>
    <property type="match status" value="1"/>
</dbReference>
<dbReference type="NCBIfam" id="NF041463">
    <property type="entry name" value="GalB"/>
    <property type="match status" value="1"/>
</dbReference>
<dbReference type="SUPFAM" id="SSF51445">
    <property type="entry name" value="(Trans)glycosidases"/>
    <property type="match status" value="1"/>
</dbReference>
<dbReference type="GO" id="GO:0004553">
    <property type="term" value="F:hydrolase activity, hydrolyzing O-glycosyl compounds"/>
    <property type="evidence" value="ECO:0007669"/>
    <property type="project" value="InterPro"/>
</dbReference>
<dbReference type="PANTHER" id="PTHR42732:SF1">
    <property type="entry name" value="BETA-MANNOSIDASE"/>
    <property type="match status" value="1"/>
</dbReference>
<dbReference type="PRINTS" id="PR00132">
    <property type="entry name" value="GLHYDRLASE2"/>
</dbReference>
<dbReference type="PROSITE" id="PS00608">
    <property type="entry name" value="GLYCOSYL_HYDROL_F2_2"/>
    <property type="match status" value="1"/>
</dbReference>
<dbReference type="STRING" id="1448308.A0A2T2NE21"/>
<dbReference type="SUPFAM" id="SSF49373">
    <property type="entry name" value="Invasin/intimin cell-adhesion fragments"/>
    <property type="match status" value="1"/>
</dbReference>
<protein>
    <submittedName>
        <fullName evidence="11">Glycoside hydrolase family 2 protein</fullName>
    </submittedName>
</protein>
<feature type="domain" description="Glycoside hydrolase family 2 catalytic" evidence="7">
    <location>
        <begin position="358"/>
        <end position="514"/>
    </location>
</feature>
<dbReference type="OrthoDB" id="408532at2759"/>
<dbReference type="Proteomes" id="UP000240883">
    <property type="component" value="Unassembled WGS sequence"/>
</dbReference>
<evidence type="ECO:0000313" key="12">
    <source>
        <dbReference type="Proteomes" id="UP000240883"/>
    </source>
</evidence>
<comment type="similarity">
    <text evidence="1">Belongs to the glycosyl hydrolase 2 family.</text>
</comment>
<dbReference type="InterPro" id="IPR006104">
    <property type="entry name" value="Glyco_hydro_2_N"/>
</dbReference>
<dbReference type="InterPro" id="IPR013783">
    <property type="entry name" value="Ig-like_fold"/>
</dbReference>
<dbReference type="EMBL" id="KZ678139">
    <property type="protein sequence ID" value="PSN63683.1"/>
    <property type="molecule type" value="Genomic_DNA"/>
</dbReference>
<evidence type="ECO:0000313" key="11">
    <source>
        <dbReference type="EMBL" id="PSN63683.1"/>
    </source>
</evidence>
<dbReference type="InterPro" id="IPR023232">
    <property type="entry name" value="Glyco_hydro_2_AS"/>
</dbReference>
<keyword evidence="3" id="KW-0326">Glycosidase</keyword>
<evidence type="ECO:0000256" key="3">
    <source>
        <dbReference type="ARBA" id="ARBA00023295"/>
    </source>
</evidence>
<dbReference type="InterPro" id="IPR040605">
    <property type="entry name" value="Glyco_hydro2_dom5"/>
</dbReference>
<feature type="signal peptide" evidence="5">
    <location>
        <begin position="1"/>
        <end position="31"/>
    </location>
</feature>
<evidence type="ECO:0000256" key="2">
    <source>
        <dbReference type="ARBA" id="ARBA00022801"/>
    </source>
</evidence>
<feature type="region of interest" description="Disordered" evidence="4">
    <location>
        <begin position="297"/>
        <end position="323"/>
    </location>
</feature>
<dbReference type="InterPro" id="IPR051913">
    <property type="entry name" value="GH2_Domain-Containing"/>
</dbReference>
<dbReference type="InterPro" id="IPR008964">
    <property type="entry name" value="Invasin/intimin_cell_adhesion"/>
</dbReference>
<dbReference type="Pfam" id="PF00703">
    <property type="entry name" value="Glyco_hydro_2"/>
    <property type="match status" value="1"/>
</dbReference>
<dbReference type="InterPro" id="IPR048229">
    <property type="entry name" value="GalB-like"/>
</dbReference>
<evidence type="ECO:0000256" key="4">
    <source>
        <dbReference type="SAM" id="MobiDB-lite"/>
    </source>
</evidence>
<evidence type="ECO:0000259" key="9">
    <source>
        <dbReference type="Pfam" id="PF16355"/>
    </source>
</evidence>
<gene>
    <name evidence="11" type="ORF">BS50DRAFT_576307</name>
</gene>
<organism evidence="11 12">
    <name type="scientific">Corynespora cassiicola Philippines</name>
    <dbReference type="NCBI Taxonomy" id="1448308"/>
    <lineage>
        <taxon>Eukaryota</taxon>
        <taxon>Fungi</taxon>
        <taxon>Dikarya</taxon>
        <taxon>Ascomycota</taxon>
        <taxon>Pezizomycotina</taxon>
        <taxon>Dothideomycetes</taxon>
        <taxon>Pleosporomycetidae</taxon>
        <taxon>Pleosporales</taxon>
        <taxon>Corynesporascaceae</taxon>
        <taxon>Corynespora</taxon>
    </lineage>
</organism>
<feature type="domain" description="Glycoside hydrolase family 2" evidence="10">
    <location>
        <begin position="761"/>
        <end position="861"/>
    </location>
</feature>
<evidence type="ECO:0000259" key="8">
    <source>
        <dbReference type="Pfam" id="PF02837"/>
    </source>
</evidence>
<dbReference type="Pfam" id="PF16355">
    <property type="entry name" value="DUF4982"/>
    <property type="match status" value="1"/>
</dbReference>